<keyword evidence="17" id="KW-1185">Reference proteome</keyword>
<dbReference type="NCBIfam" id="TIGR00515">
    <property type="entry name" value="accD"/>
    <property type="match status" value="1"/>
</dbReference>
<evidence type="ECO:0000256" key="12">
    <source>
        <dbReference type="ARBA" id="ARBA00025280"/>
    </source>
</evidence>
<evidence type="ECO:0000256" key="9">
    <source>
        <dbReference type="ARBA" id="ARBA00022840"/>
    </source>
</evidence>
<name>A0A4P6K351_KTERU</name>
<evidence type="ECO:0000256" key="2">
    <source>
        <dbReference type="ARBA" id="ARBA00022516"/>
    </source>
</evidence>
<dbReference type="GO" id="GO:0003989">
    <property type="term" value="F:acetyl-CoA carboxylase activity"/>
    <property type="evidence" value="ECO:0007669"/>
    <property type="project" value="InterPro"/>
</dbReference>
<dbReference type="InterPro" id="IPR011762">
    <property type="entry name" value="COA_CT_N"/>
</dbReference>
<dbReference type="PANTHER" id="PTHR42995">
    <property type="entry name" value="ACETYL-COENZYME A CARBOXYLASE CARBOXYL TRANSFERASE SUBUNIT BETA, CHLOROPLASTIC"/>
    <property type="match status" value="1"/>
</dbReference>
<keyword evidence="13" id="KW-0963">Cytoplasm</keyword>
<keyword evidence="9 13" id="KW-0067">ATP-binding</keyword>
<evidence type="ECO:0000256" key="1">
    <source>
        <dbReference type="ARBA" id="ARBA00004496"/>
    </source>
</evidence>
<evidence type="ECO:0000313" key="17">
    <source>
        <dbReference type="Proteomes" id="UP000290365"/>
    </source>
</evidence>
<accession>A0A4P6K351</accession>
<evidence type="ECO:0000256" key="7">
    <source>
        <dbReference type="ARBA" id="ARBA00022832"/>
    </source>
</evidence>
<dbReference type="SUPFAM" id="SSF52096">
    <property type="entry name" value="ClpP/crotonase"/>
    <property type="match status" value="1"/>
</dbReference>
<proteinExistence type="inferred from homology"/>
<feature type="binding site" evidence="13">
    <location>
        <position position="54"/>
    </location>
    <ligand>
        <name>Zn(2+)</name>
        <dbReference type="ChEBI" id="CHEBI:29105"/>
    </ligand>
</feature>
<comment type="function">
    <text evidence="12 13">Component of the acetyl coenzyme A carboxylase (ACC) complex. Biotin carboxylase (BC) catalyzes the carboxylation of biotin on its carrier protein (BCCP) and then the CO(2) group is transferred by the transcarboxylase to acetyl-CoA to form malonyl-CoA.</text>
</comment>
<evidence type="ECO:0000259" key="15">
    <source>
        <dbReference type="PROSITE" id="PS50980"/>
    </source>
</evidence>
<sequence>MVKEAAIPSTGQTSPNDTPPSLPSIGNIAVKCPKCKEILYARDWKKNLKVCSRCTYHFRLTAYERIELLTDQGSFVEADKDIISVDPLQFVSRSQAYATKLVEERQNTGLNEGVVIGHATIDSKPLSLAIMDFRFIGGSMGSVVGEKITRAIEIGLERHIPVLIASASGGARMQEGLYSLMQMAKTSAALAKLGEAHLPYFSLLTDPTTGGVTASFAMLGDVIIAEPGALICFTGPRVIEQFMHIKLPEGTVNSEFGLQHGMVDAVVHRRELRQTLAQLLHLYS</sequence>
<dbReference type="PRINTS" id="PR01070">
    <property type="entry name" value="ACCCTRFRASEB"/>
</dbReference>
<keyword evidence="10 13" id="KW-0443">Lipid metabolism</keyword>
<evidence type="ECO:0000256" key="3">
    <source>
        <dbReference type="ARBA" id="ARBA00022679"/>
    </source>
</evidence>
<keyword evidence="2 13" id="KW-0444">Lipid biosynthesis</keyword>
<dbReference type="OrthoDB" id="9772975at2"/>
<comment type="subunit">
    <text evidence="13">Acetyl-CoA carboxylase is a heterohexamer composed of biotin carboxyl carrier protein (AccB), biotin carboxylase (AccC) and two subunits each of ACCase subunit alpha (AccA) and ACCase subunit beta (AccD).</text>
</comment>
<dbReference type="Pfam" id="PF17848">
    <property type="entry name" value="Zn_ribbon_ACC"/>
    <property type="match status" value="1"/>
</dbReference>
<dbReference type="EC" id="2.1.3.15" evidence="13"/>
<dbReference type="GO" id="GO:0009317">
    <property type="term" value="C:acetyl-CoA carboxylase complex"/>
    <property type="evidence" value="ECO:0007669"/>
    <property type="project" value="InterPro"/>
</dbReference>
<dbReference type="GO" id="GO:0016743">
    <property type="term" value="F:carboxyl- or carbamoyltransferase activity"/>
    <property type="evidence" value="ECO:0007669"/>
    <property type="project" value="UniProtKB-UniRule"/>
</dbReference>
<feature type="binding site" evidence="13">
    <location>
        <position position="35"/>
    </location>
    <ligand>
        <name>Zn(2+)</name>
        <dbReference type="ChEBI" id="CHEBI:29105"/>
    </ligand>
</feature>
<dbReference type="GO" id="GO:0008270">
    <property type="term" value="F:zinc ion binding"/>
    <property type="evidence" value="ECO:0007669"/>
    <property type="project" value="UniProtKB-UniRule"/>
</dbReference>
<dbReference type="GO" id="GO:0005524">
    <property type="term" value="F:ATP binding"/>
    <property type="evidence" value="ECO:0007669"/>
    <property type="project" value="UniProtKB-KW"/>
</dbReference>
<feature type="zinc finger region" description="C4-type" evidence="13">
    <location>
        <begin position="32"/>
        <end position="54"/>
    </location>
</feature>
<comment type="pathway">
    <text evidence="13">Lipid metabolism; malonyl-CoA biosynthesis; malonyl-CoA from acetyl-CoA: step 1/1.</text>
</comment>
<dbReference type="UniPathway" id="UPA00655">
    <property type="reaction ID" value="UER00711"/>
</dbReference>
<organism evidence="16 17">
    <name type="scientific">Ktedonosporobacter rubrisoli</name>
    <dbReference type="NCBI Taxonomy" id="2509675"/>
    <lineage>
        <taxon>Bacteria</taxon>
        <taxon>Bacillati</taxon>
        <taxon>Chloroflexota</taxon>
        <taxon>Ktedonobacteria</taxon>
        <taxon>Ktedonobacterales</taxon>
        <taxon>Ktedonosporobacteraceae</taxon>
        <taxon>Ktedonosporobacter</taxon>
    </lineage>
</organism>
<evidence type="ECO:0000256" key="6">
    <source>
        <dbReference type="ARBA" id="ARBA00022771"/>
    </source>
</evidence>
<evidence type="ECO:0000313" key="16">
    <source>
        <dbReference type="EMBL" id="QBD82574.1"/>
    </source>
</evidence>
<evidence type="ECO:0000256" key="14">
    <source>
        <dbReference type="SAM" id="MobiDB-lite"/>
    </source>
</evidence>
<evidence type="ECO:0000256" key="8">
    <source>
        <dbReference type="ARBA" id="ARBA00022833"/>
    </source>
</evidence>
<feature type="binding site" evidence="13">
    <location>
        <position position="32"/>
    </location>
    <ligand>
        <name>Zn(2+)</name>
        <dbReference type="ChEBI" id="CHEBI:29105"/>
    </ligand>
</feature>
<keyword evidence="7 13" id="KW-0276">Fatty acid metabolism</keyword>
<dbReference type="GO" id="GO:2001295">
    <property type="term" value="P:malonyl-CoA biosynthetic process"/>
    <property type="evidence" value="ECO:0007669"/>
    <property type="project" value="UniProtKB-UniRule"/>
</dbReference>
<comment type="catalytic activity">
    <reaction evidence="13">
        <text>N(6)-carboxybiotinyl-L-lysyl-[protein] + acetyl-CoA = N(6)-biotinyl-L-lysyl-[protein] + malonyl-CoA</text>
        <dbReference type="Rhea" id="RHEA:54728"/>
        <dbReference type="Rhea" id="RHEA-COMP:10505"/>
        <dbReference type="Rhea" id="RHEA-COMP:10506"/>
        <dbReference type="ChEBI" id="CHEBI:57288"/>
        <dbReference type="ChEBI" id="CHEBI:57384"/>
        <dbReference type="ChEBI" id="CHEBI:83144"/>
        <dbReference type="ChEBI" id="CHEBI:83145"/>
        <dbReference type="EC" id="2.1.3.15"/>
    </reaction>
</comment>
<dbReference type="InterPro" id="IPR034733">
    <property type="entry name" value="AcCoA_carboxyl_beta"/>
</dbReference>
<evidence type="ECO:0000256" key="13">
    <source>
        <dbReference type="HAMAP-Rule" id="MF_01395"/>
    </source>
</evidence>
<dbReference type="KEGG" id="kbs:EPA93_44050"/>
<dbReference type="RefSeq" id="WP_129893643.1">
    <property type="nucleotide sequence ID" value="NZ_CP035758.1"/>
</dbReference>
<evidence type="ECO:0000256" key="4">
    <source>
        <dbReference type="ARBA" id="ARBA00022723"/>
    </source>
</evidence>
<comment type="subcellular location">
    <subcellularLocation>
        <location evidence="1 13">Cytoplasm</location>
    </subcellularLocation>
</comment>
<keyword evidence="6 13" id="KW-0863">Zinc-finger</keyword>
<keyword evidence="8 13" id="KW-0862">Zinc</keyword>
<reference evidence="16 17" key="1">
    <citation type="submission" date="2019-01" db="EMBL/GenBank/DDBJ databases">
        <title>Ktedonosporobacter rubrisoli SCAWS-G2.</title>
        <authorList>
            <person name="Huang Y."/>
            <person name="Yan B."/>
        </authorList>
    </citation>
    <scope>NUCLEOTIDE SEQUENCE [LARGE SCALE GENOMIC DNA]</scope>
    <source>
        <strain evidence="16 17">SCAWS-G2</strain>
    </source>
</reference>
<keyword evidence="5 13" id="KW-0547">Nucleotide-binding</keyword>
<dbReference type="PANTHER" id="PTHR42995:SF5">
    <property type="entry name" value="ACETYL-COENZYME A CARBOXYLASE CARBOXYL TRANSFERASE SUBUNIT BETA, CHLOROPLASTIC"/>
    <property type="match status" value="1"/>
</dbReference>
<dbReference type="InterPro" id="IPR041010">
    <property type="entry name" value="Znf-ACC"/>
</dbReference>
<evidence type="ECO:0000256" key="10">
    <source>
        <dbReference type="ARBA" id="ARBA00023098"/>
    </source>
</evidence>
<feature type="domain" description="CoA carboxyltransferase N-terminal" evidence="15">
    <location>
        <begin position="28"/>
        <end position="284"/>
    </location>
</feature>
<evidence type="ECO:0000256" key="11">
    <source>
        <dbReference type="ARBA" id="ARBA00023160"/>
    </source>
</evidence>
<dbReference type="EMBL" id="CP035758">
    <property type="protein sequence ID" value="QBD82574.1"/>
    <property type="molecule type" value="Genomic_DNA"/>
</dbReference>
<feature type="binding site" evidence="13">
    <location>
        <position position="51"/>
    </location>
    <ligand>
        <name>Zn(2+)</name>
        <dbReference type="ChEBI" id="CHEBI:29105"/>
    </ligand>
</feature>
<evidence type="ECO:0000256" key="5">
    <source>
        <dbReference type="ARBA" id="ARBA00022741"/>
    </source>
</evidence>
<comment type="similarity">
    <text evidence="13">Belongs to the AccD/PCCB family.</text>
</comment>
<dbReference type="Proteomes" id="UP000290365">
    <property type="component" value="Chromosome"/>
</dbReference>
<dbReference type="HAMAP" id="MF_01395">
    <property type="entry name" value="AcetylCoA_CT_beta"/>
    <property type="match status" value="1"/>
</dbReference>
<dbReference type="InterPro" id="IPR029045">
    <property type="entry name" value="ClpP/crotonase-like_dom_sf"/>
</dbReference>
<dbReference type="Pfam" id="PF01039">
    <property type="entry name" value="Carboxyl_trans"/>
    <property type="match status" value="1"/>
</dbReference>
<dbReference type="PROSITE" id="PS50980">
    <property type="entry name" value="COA_CT_NTER"/>
    <property type="match status" value="1"/>
</dbReference>
<keyword evidence="11 13" id="KW-0275">Fatty acid biosynthesis</keyword>
<dbReference type="GO" id="GO:0006633">
    <property type="term" value="P:fatty acid biosynthetic process"/>
    <property type="evidence" value="ECO:0007669"/>
    <property type="project" value="UniProtKB-KW"/>
</dbReference>
<dbReference type="InterPro" id="IPR000438">
    <property type="entry name" value="Acetyl_CoA_COase_Trfase_b_su"/>
</dbReference>
<dbReference type="Gene3D" id="3.90.226.10">
    <property type="entry name" value="2-enoyl-CoA Hydratase, Chain A, domain 1"/>
    <property type="match status" value="1"/>
</dbReference>
<comment type="cofactor">
    <cofactor evidence="13">
        <name>Zn(2+)</name>
        <dbReference type="ChEBI" id="CHEBI:29105"/>
    </cofactor>
    <text evidence="13">Binds 1 zinc ion per subunit.</text>
</comment>
<keyword evidence="3 13" id="KW-0808">Transferase</keyword>
<gene>
    <name evidence="13" type="primary">accD</name>
    <name evidence="16" type="ORF">EPA93_44050</name>
</gene>
<protein>
    <recommendedName>
        <fullName evidence="13">Acetyl-coenzyme A carboxylase carboxyl transferase subunit beta</fullName>
        <shortName evidence="13">ACCase subunit beta</shortName>
        <shortName evidence="13">Acetyl-CoA carboxylase carboxyltransferase subunit beta</shortName>
        <ecNumber evidence="13">2.1.3.15</ecNumber>
    </recommendedName>
</protein>
<keyword evidence="4 13" id="KW-0479">Metal-binding</keyword>
<dbReference type="AlphaFoldDB" id="A0A4P6K351"/>
<feature type="region of interest" description="Disordered" evidence="14">
    <location>
        <begin position="1"/>
        <end position="23"/>
    </location>
</feature>
<keyword evidence="16" id="KW-0436">Ligase</keyword>